<dbReference type="InterPro" id="IPR029058">
    <property type="entry name" value="AB_hydrolase_fold"/>
</dbReference>
<dbReference type="Proteomes" id="UP000481858">
    <property type="component" value="Unassembled WGS sequence"/>
</dbReference>
<dbReference type="SUPFAM" id="SSF48371">
    <property type="entry name" value="ARM repeat"/>
    <property type="match status" value="1"/>
</dbReference>
<proteinExistence type="predicted"/>
<dbReference type="Gene3D" id="3.40.50.300">
    <property type="entry name" value="P-loop containing nucleotide triphosphate hydrolases"/>
    <property type="match status" value="1"/>
</dbReference>
<gene>
    <name evidence="2" type="ORF">GQX73_g9230</name>
</gene>
<dbReference type="InterPro" id="IPR055496">
    <property type="entry name" value="DUF7068"/>
</dbReference>
<dbReference type="InterPro" id="IPR011989">
    <property type="entry name" value="ARM-like"/>
</dbReference>
<dbReference type="SUPFAM" id="SSF53474">
    <property type="entry name" value="alpha/beta-Hydrolases"/>
    <property type="match status" value="1"/>
</dbReference>
<comment type="caution">
    <text evidence="2">The sequence shown here is derived from an EMBL/GenBank/DDBJ whole genome shotgun (WGS) entry which is preliminary data.</text>
</comment>
<evidence type="ECO:0000259" key="1">
    <source>
        <dbReference type="PROSITE" id="PS50837"/>
    </source>
</evidence>
<evidence type="ECO:0000313" key="3">
    <source>
        <dbReference type="Proteomes" id="UP000481858"/>
    </source>
</evidence>
<dbReference type="Pfam" id="PF23238">
    <property type="entry name" value="DUF7068"/>
    <property type="match status" value="1"/>
</dbReference>
<dbReference type="InterPro" id="IPR016024">
    <property type="entry name" value="ARM-type_fold"/>
</dbReference>
<protein>
    <recommendedName>
        <fullName evidence="1">NACHT domain-containing protein</fullName>
    </recommendedName>
</protein>
<evidence type="ECO:0000313" key="2">
    <source>
        <dbReference type="EMBL" id="KAF2964352.1"/>
    </source>
</evidence>
<dbReference type="PROSITE" id="PS50837">
    <property type="entry name" value="NACHT"/>
    <property type="match status" value="1"/>
</dbReference>
<dbReference type="EMBL" id="WUBL01000155">
    <property type="protein sequence ID" value="KAF2964352.1"/>
    <property type="molecule type" value="Genomic_DNA"/>
</dbReference>
<accession>A0A7C8MGZ5</accession>
<keyword evidence="3" id="KW-1185">Reference proteome</keyword>
<dbReference type="Gene3D" id="1.25.10.10">
    <property type="entry name" value="Leucine-rich Repeat Variant"/>
    <property type="match status" value="3"/>
</dbReference>
<dbReference type="OrthoDB" id="427518at2759"/>
<dbReference type="Pfam" id="PF05729">
    <property type="entry name" value="NACHT"/>
    <property type="match status" value="1"/>
</dbReference>
<dbReference type="InParanoid" id="A0A7C8MGZ5"/>
<dbReference type="InterPro" id="IPR007111">
    <property type="entry name" value="NACHT_NTPase"/>
</dbReference>
<sequence>MLPAIVPSARIFTCDWPSDLFEHSDYSQKTLEDFAELILEGIETRPSAANSIKHKERPILFIASCLGGILLMKALVMAPHKYSSIQKAARGIVFLATPFGGTSFIDVAKLAEPGLKALAFFRDKKVSNLIDETKLKPGLKRLCGDFTSLYRHIDPSCMATFHETGKTSLPRKLVPWLPARWARLTPLVDEISGSLDSIHHRLPLNRTHLLMNKFPLPPDDDYNLVAGRIHEIFETIRKGQPVERADAYIMNTCYDAEKLRIERISGDLLPMERCYVNLVIIEDLAKKHKGKQEGTPRSWQFSLNDRLKIETRDENREVNMWHLFDQRKGDNMSIVQPKRILIRGHAGVGKSTLCKKIVHDFKELGMWRNMFARILWVPLRNLKELTGEKCNLKGMLFQEYFSQTPRGEEFAYELSIKLERDNYKETLFILDGLDEVYEDLNRDSSMFSFLEILLNLPAVIVTSRPYVSPPHLSDLMFDLELETIGFYPDQVESYMENALIIPENIELSRQKIDGLWSLLQQHQLLQGLARIPIQLDALCYICSNDEKSLHAGSRLNTMTDIYQAIVTSLWRKDIPILRRKYRGEIIKPANIRDATLKILEHYVSSELDFLEILAFTGIINNIISFETSRCIDILGDRNPPILPAKTLPHLSFLRTSNASSRQPTYHFLHLTFQEYFAARYFVRQWKAKEPLLLGKDKLSIDVKTFLAHHKYDPRYNIFWRFVTGLLSLENNIVEFFRLIESEPRDLLGPPHERLVIHCLNEVPLDGAISSIEREKLKYQLGRWAVFEYKLTKRSTLVNEMEFPEALLENIPQSASIDDRLILFKSIKFRSTIPSRVIYLVCSWLRDNDKALGAIVACLEHEEIDVQIAVIETLETWSQLRGGGLNAVATQDIDKERPIRLAAVSDRSRLDDKVINALIAQLGRRSQPPQIPWPHCLKSGGARRHDLGLSLRCKVQGRSYEEQWRHEEEQRRDKAIIRIFAPQLKSREEFLDVILTRLKNKHDAGNTAAQLHKHQPDLCDNVFRTIAALFVGGNKVIQRAVIKQLGQWPKPNDKVLEIFVAQLQDQSRDVQIAAIAQLGQWPKPNDKILEIFIAQLKNQDPFVREAVINQLGQWPKLDNTILEIFIAQLKNQDPVVQKAVIDQLGEWPRLDNTILEILKAQLKDQDSSVRQAVINQLKRWPKLDNTILEILKAQLEDQDPFVRKAIIDQLGQWPKRDNMILDIFMSQLKDQDSSIRGAIIEHLRQWPEPNSRILNIVVTHLTDKKDWVRWAAIGALEYQPQLGHNTLKAIEERAQDENERSFIRKRAVETIMNRRELGDRIHNMIPRWFRDKDAAVRECVLLVLRGWRRPRARIVDAVVALLKEDDLNIQMAALQVLGSWSQLSDTILNNISKQLESHREDVREAAARVFQKQPRPNDNIIKDIVAQLDTPRPRLQMELLLALARWAPLDDYVLYAVAELLPQITMGSDSNTRAAAMVLQAQPQPKDDIINAIKKHLENPRSGVRKVALAALRSWSRLSDQSLVTIASHLGDNFVKEEAFAVLINQDSLPFAALKPHMELLYRFFLERSFEEHIYWHIENGQSFILVGARRIDWKMAEDDIVGKSKSESNTGNENALWLRRCAPTWRKKLGFTGTEQSISFMITDGCDQVTPLAT</sequence>
<dbReference type="Pfam" id="PF13646">
    <property type="entry name" value="HEAT_2"/>
    <property type="match status" value="3"/>
</dbReference>
<feature type="domain" description="NACHT" evidence="1">
    <location>
        <begin position="338"/>
        <end position="439"/>
    </location>
</feature>
<dbReference type="PANTHER" id="PTHR46312:SF2">
    <property type="entry name" value="NUCLEOTIDE-BINDING OLIGOMERIZATION DOMAIN-CONTAINING PROTEIN 2-LIKE"/>
    <property type="match status" value="1"/>
</dbReference>
<organism evidence="2 3">
    <name type="scientific">Xylaria multiplex</name>
    <dbReference type="NCBI Taxonomy" id="323545"/>
    <lineage>
        <taxon>Eukaryota</taxon>
        <taxon>Fungi</taxon>
        <taxon>Dikarya</taxon>
        <taxon>Ascomycota</taxon>
        <taxon>Pezizomycotina</taxon>
        <taxon>Sordariomycetes</taxon>
        <taxon>Xylariomycetidae</taxon>
        <taxon>Xylariales</taxon>
        <taxon>Xylariaceae</taxon>
        <taxon>Xylaria</taxon>
    </lineage>
</organism>
<reference evidence="2 3" key="1">
    <citation type="submission" date="2019-12" db="EMBL/GenBank/DDBJ databases">
        <title>Draft genome sequence of the ascomycete Xylaria multiplex DSM 110363.</title>
        <authorList>
            <person name="Buettner E."/>
            <person name="Kellner H."/>
        </authorList>
    </citation>
    <scope>NUCLEOTIDE SEQUENCE [LARGE SCALE GENOMIC DNA]</scope>
    <source>
        <strain evidence="2 3">DSM 110363</strain>
    </source>
</reference>
<dbReference type="PANTHER" id="PTHR46312">
    <property type="entry name" value="NACHT DOMAIN-CONTAINING PROTEIN"/>
    <property type="match status" value="1"/>
</dbReference>
<dbReference type="SUPFAM" id="SSF52540">
    <property type="entry name" value="P-loop containing nucleoside triphosphate hydrolases"/>
    <property type="match status" value="1"/>
</dbReference>
<dbReference type="InterPro" id="IPR027417">
    <property type="entry name" value="P-loop_NTPase"/>
</dbReference>
<name>A0A7C8MGZ5_9PEZI</name>